<accession>U2HRR5</accession>
<gene>
    <name evidence="5" type="ORF">M472_04265</name>
</gene>
<protein>
    <recommendedName>
        <fullName evidence="3">exo-alpha-sialidase</fullName>
        <ecNumber evidence="3">3.2.1.18</ecNumber>
    </recommendedName>
</protein>
<evidence type="ECO:0000256" key="1">
    <source>
        <dbReference type="ARBA" id="ARBA00000427"/>
    </source>
</evidence>
<dbReference type="PANTHER" id="PTHR10628:SF30">
    <property type="entry name" value="EXO-ALPHA-SIALIDASE"/>
    <property type="match status" value="1"/>
</dbReference>
<name>U2HRR5_9SPHI</name>
<dbReference type="GO" id="GO:0005737">
    <property type="term" value="C:cytoplasm"/>
    <property type="evidence" value="ECO:0007669"/>
    <property type="project" value="TreeGrafter"/>
</dbReference>
<dbReference type="AlphaFoldDB" id="U2HRR5"/>
<dbReference type="InterPro" id="IPR026856">
    <property type="entry name" value="Sialidase_fam"/>
</dbReference>
<dbReference type="InterPro" id="IPR036278">
    <property type="entry name" value="Sialidase_sf"/>
</dbReference>
<evidence type="ECO:0000259" key="4">
    <source>
        <dbReference type="Pfam" id="PF13088"/>
    </source>
</evidence>
<organism evidence="5 6">
    <name type="scientific">Sphingobacterium paucimobilis HER1398</name>
    <dbReference type="NCBI Taxonomy" id="1346330"/>
    <lineage>
        <taxon>Bacteria</taxon>
        <taxon>Pseudomonadati</taxon>
        <taxon>Bacteroidota</taxon>
        <taxon>Sphingobacteriia</taxon>
        <taxon>Sphingobacteriales</taxon>
        <taxon>Sphingobacteriaceae</taxon>
        <taxon>Sphingobacterium</taxon>
    </lineage>
</organism>
<dbReference type="EMBL" id="ATDL01000020">
    <property type="protein sequence ID" value="ERJ57975.1"/>
    <property type="molecule type" value="Genomic_DNA"/>
</dbReference>
<evidence type="ECO:0000256" key="3">
    <source>
        <dbReference type="ARBA" id="ARBA00012733"/>
    </source>
</evidence>
<dbReference type="CDD" id="cd15482">
    <property type="entry name" value="Sialidase_non-viral"/>
    <property type="match status" value="1"/>
</dbReference>
<dbReference type="PATRIC" id="fig|1346330.5.peg.3613"/>
<dbReference type="PANTHER" id="PTHR10628">
    <property type="entry name" value="SIALIDASE"/>
    <property type="match status" value="1"/>
</dbReference>
<dbReference type="InterPro" id="IPR011040">
    <property type="entry name" value="Sialidase"/>
</dbReference>
<evidence type="ECO:0000313" key="6">
    <source>
        <dbReference type="Proteomes" id="UP000016584"/>
    </source>
</evidence>
<dbReference type="GO" id="GO:0009313">
    <property type="term" value="P:oligosaccharide catabolic process"/>
    <property type="evidence" value="ECO:0007669"/>
    <property type="project" value="TreeGrafter"/>
</dbReference>
<dbReference type="GO" id="GO:0006689">
    <property type="term" value="P:ganglioside catabolic process"/>
    <property type="evidence" value="ECO:0007669"/>
    <property type="project" value="TreeGrafter"/>
</dbReference>
<dbReference type="PROSITE" id="PS51257">
    <property type="entry name" value="PROKAR_LIPOPROTEIN"/>
    <property type="match status" value="1"/>
</dbReference>
<dbReference type="SUPFAM" id="SSF50939">
    <property type="entry name" value="Sialidases"/>
    <property type="match status" value="1"/>
</dbReference>
<comment type="caution">
    <text evidence="5">The sequence shown here is derived from an EMBL/GenBank/DDBJ whole genome shotgun (WGS) entry which is preliminary data.</text>
</comment>
<dbReference type="GO" id="GO:0004308">
    <property type="term" value="F:exo-alpha-sialidase activity"/>
    <property type="evidence" value="ECO:0007669"/>
    <property type="project" value="UniProtKB-EC"/>
</dbReference>
<dbReference type="GO" id="GO:0016020">
    <property type="term" value="C:membrane"/>
    <property type="evidence" value="ECO:0007669"/>
    <property type="project" value="TreeGrafter"/>
</dbReference>
<dbReference type="RefSeq" id="WP_021071745.1">
    <property type="nucleotide sequence ID" value="NZ_ATDL01000020.1"/>
</dbReference>
<comment type="catalytic activity">
    <reaction evidence="1">
        <text>Hydrolysis of alpha-(2-&gt;3)-, alpha-(2-&gt;6)-, alpha-(2-&gt;8)- glycosidic linkages of terminal sialic acid residues in oligosaccharides, glycoproteins, glycolipids, colominic acid and synthetic substrates.</text>
        <dbReference type="EC" id="3.2.1.18"/>
    </reaction>
</comment>
<dbReference type="Gene3D" id="2.120.10.10">
    <property type="match status" value="1"/>
</dbReference>
<dbReference type="EC" id="3.2.1.18" evidence="3"/>
<keyword evidence="6" id="KW-1185">Reference proteome</keyword>
<reference evidence="5 6" key="1">
    <citation type="journal article" date="2013" name="Genome Announc.">
        <title>The Draft Genome Sequence of Sphingomonas paucimobilis Strain HER1398 (Proteobacteria), Host to the Giant PAU Phage, Indicates That It Is a Member of the Genus Sphingobacterium (Bacteroidetes).</title>
        <authorList>
            <person name="White R.A.III."/>
            <person name="Suttle C.A."/>
        </authorList>
    </citation>
    <scope>NUCLEOTIDE SEQUENCE [LARGE SCALE GENOMIC DNA]</scope>
    <source>
        <strain evidence="5 6">HER1398</strain>
    </source>
</reference>
<sequence length="403" mass="44582">MKLNKNIYAIIIVALTGIVSTSCSKKEEVLTSPSLMKYRPSHNIDLNDVEIHHVFTAGVDGNNVYRIPSLVTAQNGDLLLFSEARKFSWRDKSPTDLVLKSSKDNGVTWSEMKVLLSDGNNAYMDPVAVTDKETGRVFVFACLWPAEDVSMKNNTAWMLYSDDHGETWSAPKNVTTDIVPNSYSINGFGPGSGFQMSAGSADGGRLIVPIRMYNGTANRNRVLYSDDHGDTWALGKEMFDGGEFQIAESPNNTLIYNRRGDATRYRAFSKDGGMTWTNFELDKALRSVAGGVQGSVWGRDSVLFFTGPAGGAVTGNTDNRSNLFIYRSLDGGLTWNNQQLLFNKAAGYSCITQMANGDFAVVFEAADTQGFIKDATRGYNWMRLDVITVPKEILNKDYWFNVK</sequence>
<dbReference type="STRING" id="1346330.M472_04265"/>
<evidence type="ECO:0000313" key="5">
    <source>
        <dbReference type="EMBL" id="ERJ57975.1"/>
    </source>
</evidence>
<dbReference type="eggNOG" id="COG4409">
    <property type="taxonomic scope" value="Bacteria"/>
</dbReference>
<evidence type="ECO:0000256" key="2">
    <source>
        <dbReference type="ARBA" id="ARBA00009348"/>
    </source>
</evidence>
<proteinExistence type="inferred from homology"/>
<dbReference type="Pfam" id="PF13088">
    <property type="entry name" value="BNR_2"/>
    <property type="match status" value="1"/>
</dbReference>
<dbReference type="Proteomes" id="UP000016584">
    <property type="component" value="Unassembled WGS sequence"/>
</dbReference>
<dbReference type="OrthoDB" id="7294637at2"/>
<comment type="similarity">
    <text evidence="2">Belongs to the glycosyl hydrolase 33 family.</text>
</comment>
<feature type="domain" description="Sialidase" evidence="4">
    <location>
        <begin position="95"/>
        <end position="360"/>
    </location>
</feature>